<keyword evidence="3" id="KW-0833">Ubl conjugation pathway</keyword>
<dbReference type="EMBL" id="FZOF01000005">
    <property type="protein sequence ID" value="SNS37749.1"/>
    <property type="molecule type" value="Genomic_DNA"/>
</dbReference>
<reference evidence="7 8" key="1">
    <citation type="submission" date="2017-06" db="EMBL/GenBank/DDBJ databases">
        <authorList>
            <person name="Kim H.J."/>
            <person name="Triplett B.A."/>
        </authorList>
    </citation>
    <scope>NUCLEOTIDE SEQUENCE [LARGE SCALE GENOMIC DNA]</scope>
    <source>
        <strain evidence="7 8">CGMCC 4.1858</strain>
    </source>
</reference>
<dbReference type="InterPro" id="IPR039448">
    <property type="entry name" value="Beta_helix"/>
</dbReference>
<evidence type="ECO:0000313" key="8">
    <source>
        <dbReference type="Proteomes" id="UP000198280"/>
    </source>
</evidence>
<accession>A0A239DZQ0</accession>
<dbReference type="RefSeq" id="WP_089223800.1">
    <property type="nucleotide sequence ID" value="NZ_FZOF01000005.1"/>
</dbReference>
<dbReference type="InterPro" id="IPR006633">
    <property type="entry name" value="Carb-bd_sugar_hydrolysis-dom"/>
</dbReference>
<dbReference type="InterPro" id="IPR006626">
    <property type="entry name" value="PbH1"/>
</dbReference>
<feature type="region of interest" description="Disordered" evidence="4">
    <location>
        <begin position="331"/>
        <end position="388"/>
    </location>
</feature>
<dbReference type="PROSITE" id="PS51257">
    <property type="entry name" value="PROKAR_LIPOPROTEIN"/>
    <property type="match status" value="1"/>
</dbReference>
<evidence type="ECO:0000256" key="1">
    <source>
        <dbReference type="ARBA" id="ARBA00004906"/>
    </source>
</evidence>
<proteinExistence type="predicted"/>
<feature type="domain" description="Carbohydrate-binding/sugar hydrolysis" evidence="6">
    <location>
        <begin position="221"/>
        <end position="357"/>
    </location>
</feature>
<dbReference type="NCBIfam" id="TIGR03804">
    <property type="entry name" value="para_beta_helix"/>
    <property type="match status" value="1"/>
</dbReference>
<dbReference type="Pfam" id="PF13229">
    <property type="entry name" value="Beta_helix"/>
    <property type="match status" value="1"/>
</dbReference>
<evidence type="ECO:0000256" key="2">
    <source>
        <dbReference type="ARBA" id="ARBA00022737"/>
    </source>
</evidence>
<dbReference type="SMART" id="SM00710">
    <property type="entry name" value="PbH1"/>
    <property type="match status" value="7"/>
</dbReference>
<evidence type="ECO:0000313" key="7">
    <source>
        <dbReference type="EMBL" id="SNS37749.1"/>
    </source>
</evidence>
<feature type="signal peptide" evidence="5">
    <location>
        <begin position="1"/>
        <end position="25"/>
    </location>
</feature>
<dbReference type="InterPro" id="IPR051550">
    <property type="entry name" value="SCF-Subunits/Alg-Epimerases"/>
</dbReference>
<dbReference type="Gene3D" id="2.160.20.10">
    <property type="entry name" value="Single-stranded right-handed beta-helix, Pectin lyase-like"/>
    <property type="match status" value="1"/>
</dbReference>
<dbReference type="PANTHER" id="PTHR22990">
    <property type="entry name" value="F-BOX ONLY PROTEIN"/>
    <property type="match status" value="1"/>
</dbReference>
<sequence length="388" mass="39598">MKLCRSRRAVVAAAATATIVGGAVACGGESQPTASQSAASQAADAQKKISVRAGESIQSAVDRAEPGQVIDIAAGTYHESVQISTPRLTLRGAGTGTVISPSAKGDENACAKAGEGICVSGTAQKKPSDVTLESLTVAGFKKAGIHATGADGLQVVRVTARDNKVQGILVEKSVRTVFRDNTARNNADSGIFLANSMDTEGGALDTKGAVIEGNKLSENRIGVGLRRVRGVKVENNQITGNCGGVFVVGDEGVPRGGALTVTHNTVTGNNKYCAASARLPFIQGTGILLTGVEKTVVTNNDVRDNSGKSPMSGGIVLFGSVVGTSNSENTIRDNVARGNKPADLANRDLKGKGNTFVNNTMETTEPKQLPNSSPSDAPSTAPSVAPSS</sequence>
<dbReference type="SMART" id="SM00722">
    <property type="entry name" value="CASH"/>
    <property type="match status" value="2"/>
</dbReference>
<dbReference type="AlphaFoldDB" id="A0A239DZQ0"/>
<evidence type="ECO:0000256" key="3">
    <source>
        <dbReference type="ARBA" id="ARBA00022786"/>
    </source>
</evidence>
<dbReference type="OrthoDB" id="339817at2"/>
<dbReference type="InterPro" id="IPR012334">
    <property type="entry name" value="Pectin_lyas_fold"/>
</dbReference>
<name>A0A239DZQ0_9ACTN</name>
<keyword evidence="8" id="KW-1185">Reference proteome</keyword>
<keyword evidence="2" id="KW-0677">Repeat</keyword>
<dbReference type="SUPFAM" id="SSF51126">
    <property type="entry name" value="Pectin lyase-like"/>
    <property type="match status" value="1"/>
</dbReference>
<gene>
    <name evidence="7" type="ORF">SAMN05216252_105239</name>
</gene>
<dbReference type="InterPro" id="IPR022441">
    <property type="entry name" value="Para_beta_helix_rpt-2"/>
</dbReference>
<comment type="pathway">
    <text evidence="1">Protein modification; protein ubiquitination.</text>
</comment>
<evidence type="ECO:0000259" key="6">
    <source>
        <dbReference type="SMART" id="SM00722"/>
    </source>
</evidence>
<evidence type="ECO:0000256" key="5">
    <source>
        <dbReference type="SAM" id="SignalP"/>
    </source>
</evidence>
<feature type="domain" description="Carbohydrate-binding/sugar hydrolysis" evidence="6">
    <location>
        <begin position="72"/>
        <end position="217"/>
    </location>
</feature>
<feature type="compositionally biased region" description="Low complexity" evidence="4">
    <location>
        <begin position="370"/>
        <end position="388"/>
    </location>
</feature>
<protein>
    <submittedName>
        <fullName evidence="7">Parallel beta-helix repeat (Two copies)</fullName>
    </submittedName>
</protein>
<feature type="chain" id="PRO_5012082617" evidence="5">
    <location>
        <begin position="26"/>
        <end position="388"/>
    </location>
</feature>
<dbReference type="InterPro" id="IPR011050">
    <property type="entry name" value="Pectin_lyase_fold/virulence"/>
</dbReference>
<keyword evidence="5" id="KW-0732">Signal</keyword>
<organism evidence="7 8">
    <name type="scientific">Actinacidiphila glaucinigra</name>
    <dbReference type="NCBI Taxonomy" id="235986"/>
    <lineage>
        <taxon>Bacteria</taxon>
        <taxon>Bacillati</taxon>
        <taxon>Actinomycetota</taxon>
        <taxon>Actinomycetes</taxon>
        <taxon>Kitasatosporales</taxon>
        <taxon>Streptomycetaceae</taxon>
        <taxon>Actinacidiphila</taxon>
    </lineage>
</organism>
<dbReference type="PANTHER" id="PTHR22990:SF15">
    <property type="entry name" value="F-BOX ONLY PROTEIN 10"/>
    <property type="match status" value="1"/>
</dbReference>
<evidence type="ECO:0000256" key="4">
    <source>
        <dbReference type="SAM" id="MobiDB-lite"/>
    </source>
</evidence>
<dbReference type="Proteomes" id="UP000198280">
    <property type="component" value="Unassembled WGS sequence"/>
</dbReference>